<keyword evidence="2" id="KW-1185">Reference proteome</keyword>
<reference evidence="1" key="1">
    <citation type="submission" date="2020-11" db="EMBL/GenBank/DDBJ databases">
        <authorList>
            <consortium name="DOE Joint Genome Institute"/>
            <person name="Ahrendt S."/>
            <person name="Riley R."/>
            <person name="Andreopoulos W."/>
            <person name="Labutti K."/>
            <person name="Pangilinan J."/>
            <person name="Ruiz-Duenas F.J."/>
            <person name="Barrasa J.M."/>
            <person name="Sanchez-Garcia M."/>
            <person name="Camarero S."/>
            <person name="Miyauchi S."/>
            <person name="Serrano A."/>
            <person name="Linde D."/>
            <person name="Babiker R."/>
            <person name="Drula E."/>
            <person name="Ayuso-Fernandez I."/>
            <person name="Pacheco R."/>
            <person name="Padilla G."/>
            <person name="Ferreira P."/>
            <person name="Barriuso J."/>
            <person name="Kellner H."/>
            <person name="Castanera R."/>
            <person name="Alfaro M."/>
            <person name="Ramirez L."/>
            <person name="Pisabarro A.G."/>
            <person name="Kuo A."/>
            <person name="Tritt A."/>
            <person name="Lipzen A."/>
            <person name="He G."/>
            <person name="Yan M."/>
            <person name="Ng V."/>
            <person name="Cullen D."/>
            <person name="Martin F."/>
            <person name="Rosso M.-N."/>
            <person name="Henrissat B."/>
            <person name="Hibbett D."/>
            <person name="Martinez A.T."/>
            <person name="Grigoriev I.V."/>
        </authorList>
    </citation>
    <scope>NUCLEOTIDE SEQUENCE</scope>
    <source>
        <strain evidence="1">AH 40177</strain>
    </source>
</reference>
<comment type="caution">
    <text evidence="1">The sequence shown here is derived from an EMBL/GenBank/DDBJ whole genome shotgun (WGS) entry which is preliminary data.</text>
</comment>
<proteinExistence type="predicted"/>
<sequence>MTFVQRSSLQLTSLSVQSLALSCSNLVHLLIHLPILKYLTLDDSLVPPEYSPISSELIENLHCSSFSSSLPSQISPIVPRLYSLRLLNIGATDFRDTSVVDMVQSRWMPEKLLANNVVEASTLQVDCLREFTLGFRNRSEKETDGIYNSLDQIEKDGMRIVVSWDTIQ</sequence>
<dbReference type="PROSITE" id="PS51257">
    <property type="entry name" value="PROKAR_LIPOPROTEIN"/>
    <property type="match status" value="1"/>
</dbReference>
<dbReference type="AlphaFoldDB" id="A0A9P5P420"/>
<name>A0A9P5P420_9AGAR</name>
<accession>A0A9P5P420</accession>
<gene>
    <name evidence="1" type="ORF">BDP27DRAFT_1440523</name>
</gene>
<evidence type="ECO:0000313" key="2">
    <source>
        <dbReference type="Proteomes" id="UP000772434"/>
    </source>
</evidence>
<protein>
    <submittedName>
        <fullName evidence="1">Uncharacterized protein</fullName>
    </submittedName>
</protein>
<organism evidence="1 2">
    <name type="scientific">Rhodocollybia butyracea</name>
    <dbReference type="NCBI Taxonomy" id="206335"/>
    <lineage>
        <taxon>Eukaryota</taxon>
        <taxon>Fungi</taxon>
        <taxon>Dikarya</taxon>
        <taxon>Basidiomycota</taxon>
        <taxon>Agaricomycotina</taxon>
        <taxon>Agaricomycetes</taxon>
        <taxon>Agaricomycetidae</taxon>
        <taxon>Agaricales</taxon>
        <taxon>Marasmiineae</taxon>
        <taxon>Omphalotaceae</taxon>
        <taxon>Rhodocollybia</taxon>
    </lineage>
</organism>
<dbReference type="EMBL" id="JADNRY010001375">
    <property type="protein sequence ID" value="KAF9017304.1"/>
    <property type="molecule type" value="Genomic_DNA"/>
</dbReference>
<dbReference type="Proteomes" id="UP000772434">
    <property type="component" value="Unassembled WGS sequence"/>
</dbReference>
<evidence type="ECO:0000313" key="1">
    <source>
        <dbReference type="EMBL" id="KAF9017304.1"/>
    </source>
</evidence>